<dbReference type="EMBL" id="JACCJC010000085">
    <property type="protein sequence ID" value="KAF6227565.1"/>
    <property type="molecule type" value="Genomic_DNA"/>
</dbReference>
<gene>
    <name evidence="1" type="ORF">HO173_012204</name>
</gene>
<name>A0A8H6CPN1_9LECA</name>
<reference evidence="1 2" key="1">
    <citation type="journal article" date="2020" name="Genomics">
        <title>Complete, high-quality genomes from long-read metagenomic sequencing of two wolf lichen thalli reveals enigmatic genome architecture.</title>
        <authorList>
            <person name="McKenzie S.K."/>
            <person name="Walston R.F."/>
            <person name="Allen J.L."/>
        </authorList>
    </citation>
    <scope>NUCLEOTIDE SEQUENCE [LARGE SCALE GENOMIC DNA]</scope>
    <source>
        <strain evidence="1">WasteWater2</strain>
    </source>
</reference>
<proteinExistence type="predicted"/>
<protein>
    <submittedName>
        <fullName evidence="1">Uncharacterized protein</fullName>
    </submittedName>
</protein>
<dbReference type="AlphaFoldDB" id="A0A8H6CPN1"/>
<dbReference type="GeneID" id="59293840"/>
<dbReference type="Proteomes" id="UP000578531">
    <property type="component" value="Unassembled WGS sequence"/>
</dbReference>
<organism evidence="1 2">
    <name type="scientific">Letharia columbiana</name>
    <dbReference type="NCBI Taxonomy" id="112416"/>
    <lineage>
        <taxon>Eukaryota</taxon>
        <taxon>Fungi</taxon>
        <taxon>Dikarya</taxon>
        <taxon>Ascomycota</taxon>
        <taxon>Pezizomycotina</taxon>
        <taxon>Lecanoromycetes</taxon>
        <taxon>OSLEUM clade</taxon>
        <taxon>Lecanoromycetidae</taxon>
        <taxon>Lecanorales</taxon>
        <taxon>Lecanorineae</taxon>
        <taxon>Parmeliaceae</taxon>
        <taxon>Letharia</taxon>
    </lineage>
</organism>
<sequence>MDNSNVVEEIEAFDLILPPKSHHIQDGFFPADSQDQSDQGGADWPWDVPVQETGDDAIYVSNGVFSLCATSLAILRAGDDYDVQLAYAPAEWPNHVWWWTSGTKGELIQEAGNRGSEGPVPLTIKSEEQIFAVKRGGMRNFVRVDRVKSPVLRVWG</sequence>
<evidence type="ECO:0000313" key="2">
    <source>
        <dbReference type="Proteomes" id="UP000578531"/>
    </source>
</evidence>
<dbReference type="RefSeq" id="XP_037159056.1">
    <property type="nucleotide sequence ID" value="XM_037314076.1"/>
</dbReference>
<accession>A0A8H6CPN1</accession>
<evidence type="ECO:0000313" key="1">
    <source>
        <dbReference type="EMBL" id="KAF6227565.1"/>
    </source>
</evidence>
<comment type="caution">
    <text evidence="1">The sequence shown here is derived from an EMBL/GenBank/DDBJ whole genome shotgun (WGS) entry which is preliminary data.</text>
</comment>
<keyword evidence="2" id="KW-1185">Reference proteome</keyword>